<evidence type="ECO:0000313" key="2">
    <source>
        <dbReference type="EMBL" id="GAA1787746.1"/>
    </source>
</evidence>
<proteinExistence type="predicted"/>
<feature type="compositionally biased region" description="Polar residues" evidence="1">
    <location>
        <begin position="52"/>
        <end position="80"/>
    </location>
</feature>
<dbReference type="Proteomes" id="UP001499938">
    <property type="component" value="Unassembled WGS sequence"/>
</dbReference>
<feature type="region of interest" description="Disordered" evidence="1">
    <location>
        <begin position="47"/>
        <end position="105"/>
    </location>
</feature>
<sequence>MVAKRYAAAPTTRIGPAGRVHERSRVLTGWSGRATASARIMPTRKLAARAGSQRSAGMPVSTSVAGTSPVTRTASGSVSVSIPKGASGRRVRSRASAAAISGSTA</sequence>
<evidence type="ECO:0000313" key="3">
    <source>
        <dbReference type="Proteomes" id="UP001499938"/>
    </source>
</evidence>
<feature type="compositionally biased region" description="Low complexity" evidence="1">
    <location>
        <begin position="94"/>
        <end position="105"/>
    </location>
</feature>
<accession>A0ABP4XT89</accession>
<dbReference type="EMBL" id="BAAAPO010000016">
    <property type="protein sequence ID" value="GAA1787746.1"/>
    <property type="molecule type" value="Genomic_DNA"/>
</dbReference>
<protein>
    <submittedName>
        <fullName evidence="2">Uncharacterized protein</fullName>
    </submittedName>
</protein>
<name>A0ABP4XT89_9MICO</name>
<gene>
    <name evidence="2" type="ORF">GCM10009811_11080</name>
</gene>
<reference evidence="3" key="1">
    <citation type="journal article" date="2019" name="Int. J. Syst. Evol. Microbiol.">
        <title>The Global Catalogue of Microorganisms (GCM) 10K type strain sequencing project: providing services to taxonomists for standard genome sequencing and annotation.</title>
        <authorList>
            <consortium name="The Broad Institute Genomics Platform"/>
            <consortium name="The Broad Institute Genome Sequencing Center for Infectious Disease"/>
            <person name="Wu L."/>
            <person name="Ma J."/>
        </authorList>
    </citation>
    <scope>NUCLEOTIDE SEQUENCE [LARGE SCALE GENOMIC DNA]</scope>
    <source>
        <strain evidence="3">JCM 15592</strain>
    </source>
</reference>
<organism evidence="2 3">
    <name type="scientific">Nostocoides veronense</name>
    <dbReference type="NCBI Taxonomy" id="330836"/>
    <lineage>
        <taxon>Bacteria</taxon>
        <taxon>Bacillati</taxon>
        <taxon>Actinomycetota</taxon>
        <taxon>Actinomycetes</taxon>
        <taxon>Micrococcales</taxon>
        <taxon>Intrasporangiaceae</taxon>
        <taxon>Nostocoides</taxon>
    </lineage>
</organism>
<keyword evidence="3" id="KW-1185">Reference proteome</keyword>
<comment type="caution">
    <text evidence="2">The sequence shown here is derived from an EMBL/GenBank/DDBJ whole genome shotgun (WGS) entry which is preliminary data.</text>
</comment>
<evidence type="ECO:0000256" key="1">
    <source>
        <dbReference type="SAM" id="MobiDB-lite"/>
    </source>
</evidence>